<evidence type="ECO:0000313" key="2">
    <source>
        <dbReference type="EMBL" id="KAH3777620.1"/>
    </source>
</evidence>
<dbReference type="GO" id="GO:0046872">
    <property type="term" value="F:metal ion binding"/>
    <property type="evidence" value="ECO:0007669"/>
    <property type="project" value="UniProtKB-KW"/>
</dbReference>
<reference evidence="2" key="2">
    <citation type="submission" date="2020-11" db="EMBL/GenBank/DDBJ databases">
        <authorList>
            <person name="McCartney M.A."/>
            <person name="Auch B."/>
            <person name="Kono T."/>
            <person name="Mallez S."/>
            <person name="Becker A."/>
            <person name="Gohl D.M."/>
            <person name="Silverstein K.A.T."/>
            <person name="Koren S."/>
            <person name="Bechman K.B."/>
            <person name="Herman A."/>
            <person name="Abrahante J.E."/>
            <person name="Garbe J."/>
        </authorList>
    </citation>
    <scope>NUCLEOTIDE SEQUENCE</scope>
    <source>
        <strain evidence="2">Duluth1</strain>
        <tissue evidence="2">Whole animal</tissue>
    </source>
</reference>
<evidence type="ECO:0000256" key="1">
    <source>
        <dbReference type="ARBA" id="ARBA00022723"/>
    </source>
</evidence>
<proteinExistence type="predicted"/>
<comment type="caution">
    <text evidence="2">The sequence shown here is derived from an EMBL/GenBank/DDBJ whole genome shotgun (WGS) entry which is preliminary data.</text>
</comment>
<dbReference type="Gene3D" id="2.60.120.650">
    <property type="entry name" value="Cupin"/>
    <property type="match status" value="1"/>
</dbReference>
<dbReference type="Proteomes" id="UP000828390">
    <property type="component" value="Unassembled WGS sequence"/>
</dbReference>
<dbReference type="SUPFAM" id="SSF51197">
    <property type="entry name" value="Clavaminate synthase-like"/>
    <property type="match status" value="1"/>
</dbReference>
<organism evidence="2 3">
    <name type="scientific">Dreissena polymorpha</name>
    <name type="common">Zebra mussel</name>
    <name type="synonym">Mytilus polymorpha</name>
    <dbReference type="NCBI Taxonomy" id="45954"/>
    <lineage>
        <taxon>Eukaryota</taxon>
        <taxon>Metazoa</taxon>
        <taxon>Spiralia</taxon>
        <taxon>Lophotrochozoa</taxon>
        <taxon>Mollusca</taxon>
        <taxon>Bivalvia</taxon>
        <taxon>Autobranchia</taxon>
        <taxon>Heteroconchia</taxon>
        <taxon>Euheterodonta</taxon>
        <taxon>Imparidentia</taxon>
        <taxon>Neoheterodontei</taxon>
        <taxon>Myida</taxon>
        <taxon>Dreissenoidea</taxon>
        <taxon>Dreissenidae</taxon>
        <taxon>Dreissena</taxon>
    </lineage>
</organism>
<protein>
    <recommendedName>
        <fullName evidence="4">JmjC domain-containing protein</fullName>
    </recommendedName>
</protein>
<dbReference type="AlphaFoldDB" id="A0A9D4IKF8"/>
<accession>A0A9D4IKF8</accession>
<keyword evidence="3" id="KW-1185">Reference proteome</keyword>
<dbReference type="PANTHER" id="PTHR23123">
    <property type="entry name" value="PHD/F-BOX CONTAINING PROTEIN"/>
    <property type="match status" value="1"/>
</dbReference>
<dbReference type="EMBL" id="JAIWYP010000009">
    <property type="protein sequence ID" value="KAH3777620.1"/>
    <property type="molecule type" value="Genomic_DNA"/>
</dbReference>
<evidence type="ECO:0000313" key="3">
    <source>
        <dbReference type="Proteomes" id="UP000828390"/>
    </source>
</evidence>
<dbReference type="InterPro" id="IPR050690">
    <property type="entry name" value="JHDM1_Histone_Demethylase"/>
</dbReference>
<reference evidence="2" key="1">
    <citation type="journal article" date="2019" name="bioRxiv">
        <title>The Genome of the Zebra Mussel, Dreissena polymorpha: A Resource for Invasive Species Research.</title>
        <authorList>
            <person name="McCartney M.A."/>
            <person name="Auch B."/>
            <person name="Kono T."/>
            <person name="Mallez S."/>
            <person name="Zhang Y."/>
            <person name="Obille A."/>
            <person name="Becker A."/>
            <person name="Abrahante J.E."/>
            <person name="Garbe J."/>
            <person name="Badalamenti J.P."/>
            <person name="Herman A."/>
            <person name="Mangelson H."/>
            <person name="Liachko I."/>
            <person name="Sullivan S."/>
            <person name="Sone E.D."/>
            <person name="Koren S."/>
            <person name="Silverstein K.A.T."/>
            <person name="Beckman K.B."/>
            <person name="Gohl D.M."/>
        </authorList>
    </citation>
    <scope>NUCLEOTIDE SEQUENCE</scope>
    <source>
        <strain evidence="2">Duluth1</strain>
        <tissue evidence="2">Whole animal</tissue>
    </source>
</reference>
<keyword evidence="1" id="KW-0479">Metal-binding</keyword>
<evidence type="ECO:0008006" key="4">
    <source>
        <dbReference type="Google" id="ProtNLM"/>
    </source>
</evidence>
<sequence length="80" mass="9312">MLFLVPRLSDRVEVPLCVRDVSWACNGVWPDQLPEDCTYRKPEVQKYCLMGVKDSFTDFHVDFGGTSVWYHVLRVGYRAL</sequence>
<gene>
    <name evidence="2" type="ORF">DPMN_179068</name>
</gene>
<name>A0A9D4IKF8_DREPO</name>